<dbReference type="Proteomes" id="UP000886501">
    <property type="component" value="Unassembled WGS sequence"/>
</dbReference>
<evidence type="ECO:0000313" key="2">
    <source>
        <dbReference type="Proteomes" id="UP000886501"/>
    </source>
</evidence>
<evidence type="ECO:0000313" key="1">
    <source>
        <dbReference type="EMBL" id="KAF9645400.1"/>
    </source>
</evidence>
<name>A0ACB6Z6V0_THEGA</name>
<sequence length="190" mass="21765">MPPPPRPYFYEVDLTFDFEGVALSSNCNRDIFVKTYWKTNGFSPSQAAWAAWASVVEKVKRAQRYEYQKAVEREMRERYGAESRLPKWSSNLMEDLPGSEPGYSSSLSDASTKVGSSRTSEVGDEGSLVVRVAGSNGKRKVEVPRVQKRWKDVTDKTWAFGEPPRPNDPEHYMTHVIERMGWQVRDPRPE</sequence>
<comment type="caution">
    <text evidence="1">The sequence shown here is derived from an EMBL/GenBank/DDBJ whole genome shotgun (WGS) entry which is preliminary data.</text>
</comment>
<gene>
    <name evidence="1" type="ORF">BDM02DRAFT_3120300</name>
</gene>
<protein>
    <submittedName>
        <fullName evidence="1">Uncharacterized protein</fullName>
    </submittedName>
</protein>
<dbReference type="EMBL" id="MU118092">
    <property type="protein sequence ID" value="KAF9645400.1"/>
    <property type="molecule type" value="Genomic_DNA"/>
</dbReference>
<proteinExistence type="predicted"/>
<reference evidence="1" key="2">
    <citation type="journal article" date="2020" name="Nat. Commun.">
        <title>Large-scale genome sequencing of mycorrhizal fungi provides insights into the early evolution of symbiotic traits.</title>
        <authorList>
            <person name="Miyauchi S."/>
            <person name="Kiss E."/>
            <person name="Kuo A."/>
            <person name="Drula E."/>
            <person name="Kohler A."/>
            <person name="Sanchez-Garcia M."/>
            <person name="Morin E."/>
            <person name="Andreopoulos B."/>
            <person name="Barry K.W."/>
            <person name="Bonito G."/>
            <person name="Buee M."/>
            <person name="Carver A."/>
            <person name="Chen C."/>
            <person name="Cichocki N."/>
            <person name="Clum A."/>
            <person name="Culley D."/>
            <person name="Crous P.W."/>
            <person name="Fauchery L."/>
            <person name="Girlanda M."/>
            <person name="Hayes R.D."/>
            <person name="Keri Z."/>
            <person name="LaButti K."/>
            <person name="Lipzen A."/>
            <person name="Lombard V."/>
            <person name="Magnuson J."/>
            <person name="Maillard F."/>
            <person name="Murat C."/>
            <person name="Nolan M."/>
            <person name="Ohm R.A."/>
            <person name="Pangilinan J."/>
            <person name="Pereira M.F."/>
            <person name="Perotto S."/>
            <person name="Peter M."/>
            <person name="Pfister S."/>
            <person name="Riley R."/>
            <person name="Sitrit Y."/>
            <person name="Stielow J.B."/>
            <person name="Szollosi G."/>
            <person name="Zifcakova L."/>
            <person name="Stursova M."/>
            <person name="Spatafora J.W."/>
            <person name="Tedersoo L."/>
            <person name="Vaario L.M."/>
            <person name="Yamada A."/>
            <person name="Yan M."/>
            <person name="Wang P."/>
            <person name="Xu J."/>
            <person name="Bruns T."/>
            <person name="Baldrian P."/>
            <person name="Vilgalys R."/>
            <person name="Dunand C."/>
            <person name="Henrissat B."/>
            <person name="Grigoriev I.V."/>
            <person name="Hibbett D."/>
            <person name="Nagy L.G."/>
            <person name="Martin F.M."/>
        </authorList>
    </citation>
    <scope>NUCLEOTIDE SEQUENCE</scope>
    <source>
        <strain evidence="1">P2</strain>
    </source>
</reference>
<organism evidence="1 2">
    <name type="scientific">Thelephora ganbajun</name>
    <name type="common">Ganba fungus</name>
    <dbReference type="NCBI Taxonomy" id="370292"/>
    <lineage>
        <taxon>Eukaryota</taxon>
        <taxon>Fungi</taxon>
        <taxon>Dikarya</taxon>
        <taxon>Basidiomycota</taxon>
        <taxon>Agaricomycotina</taxon>
        <taxon>Agaricomycetes</taxon>
        <taxon>Thelephorales</taxon>
        <taxon>Thelephoraceae</taxon>
        <taxon>Thelephora</taxon>
    </lineage>
</organism>
<keyword evidence="2" id="KW-1185">Reference proteome</keyword>
<reference evidence="1" key="1">
    <citation type="submission" date="2019-10" db="EMBL/GenBank/DDBJ databases">
        <authorList>
            <consortium name="DOE Joint Genome Institute"/>
            <person name="Kuo A."/>
            <person name="Miyauchi S."/>
            <person name="Kiss E."/>
            <person name="Drula E."/>
            <person name="Kohler A."/>
            <person name="Sanchez-Garcia M."/>
            <person name="Andreopoulos B."/>
            <person name="Barry K.W."/>
            <person name="Bonito G."/>
            <person name="Buee M."/>
            <person name="Carver A."/>
            <person name="Chen C."/>
            <person name="Cichocki N."/>
            <person name="Clum A."/>
            <person name="Culley D."/>
            <person name="Crous P.W."/>
            <person name="Fauchery L."/>
            <person name="Girlanda M."/>
            <person name="Hayes R."/>
            <person name="Keri Z."/>
            <person name="Labutti K."/>
            <person name="Lipzen A."/>
            <person name="Lombard V."/>
            <person name="Magnuson J."/>
            <person name="Maillard F."/>
            <person name="Morin E."/>
            <person name="Murat C."/>
            <person name="Nolan M."/>
            <person name="Ohm R."/>
            <person name="Pangilinan J."/>
            <person name="Pereira M."/>
            <person name="Perotto S."/>
            <person name="Peter M."/>
            <person name="Riley R."/>
            <person name="Sitrit Y."/>
            <person name="Stielow B."/>
            <person name="Szollosi G."/>
            <person name="Zifcakova L."/>
            <person name="Stursova M."/>
            <person name="Spatafora J.W."/>
            <person name="Tedersoo L."/>
            <person name="Vaario L.-M."/>
            <person name="Yamada A."/>
            <person name="Yan M."/>
            <person name="Wang P."/>
            <person name="Xu J."/>
            <person name="Bruns T."/>
            <person name="Baldrian P."/>
            <person name="Vilgalys R."/>
            <person name="Henrissat B."/>
            <person name="Grigoriev I.V."/>
            <person name="Hibbett D."/>
            <person name="Nagy L.G."/>
            <person name="Martin F.M."/>
        </authorList>
    </citation>
    <scope>NUCLEOTIDE SEQUENCE</scope>
    <source>
        <strain evidence="1">P2</strain>
    </source>
</reference>
<accession>A0ACB6Z6V0</accession>